<dbReference type="EMBL" id="LASV01000142">
    <property type="protein sequence ID" value="KKA22421.1"/>
    <property type="molecule type" value="Genomic_DNA"/>
</dbReference>
<gene>
    <name evidence="2" type="ORF">T310_3500</name>
</gene>
<reference evidence="2 3" key="1">
    <citation type="submission" date="2015-04" db="EMBL/GenBank/DDBJ databases">
        <authorList>
            <person name="Heijne W.H."/>
            <person name="Fedorova N.D."/>
            <person name="Nierman W.C."/>
            <person name="Vollebregt A.W."/>
            <person name="Zhao Z."/>
            <person name="Wu L."/>
            <person name="Kumar M."/>
            <person name="Stam H."/>
            <person name="van den Berg M.A."/>
            <person name="Pel H.J."/>
        </authorList>
    </citation>
    <scope>NUCLEOTIDE SEQUENCE [LARGE SCALE GENOMIC DNA]</scope>
    <source>
        <strain evidence="2 3">CBS 393.64</strain>
    </source>
</reference>
<name>A0A0F4YX41_RASE3</name>
<comment type="caution">
    <text evidence="2">The sequence shown here is derived from an EMBL/GenBank/DDBJ whole genome shotgun (WGS) entry which is preliminary data.</text>
</comment>
<accession>A0A0F4YX41</accession>
<feature type="region of interest" description="Disordered" evidence="1">
    <location>
        <begin position="213"/>
        <end position="254"/>
    </location>
</feature>
<evidence type="ECO:0000313" key="2">
    <source>
        <dbReference type="EMBL" id="KKA22421.1"/>
    </source>
</evidence>
<feature type="region of interest" description="Disordered" evidence="1">
    <location>
        <begin position="15"/>
        <end position="34"/>
    </location>
</feature>
<sequence length="254" mass="28119">MESPGFRAIFNVIKGEKKESKENPPTQHTLSNPSILNLPLPMTNNLEPICLTVDDLIQQLLPDLKEKPGGKTGPSLKEVWLKAGRKHWSEFEVEARKSFLEVKGNANVVLAYAPRSPAQVPLHLYNEQLLCGDESTVCGRFGQNIGHVMTALCTVTGQGLQALPWTSQYRKKVSLRECFLYIVRKACEDSVADNNTPEQKWIVKVKVPKNAMTGSFDSIPTSNPPSQSSQSSQLTETERIMSSPEDQPRGGTSE</sequence>
<organism evidence="2 3">
    <name type="scientific">Rasamsonia emersonii (strain ATCC 16479 / CBS 393.64 / IMI 116815)</name>
    <dbReference type="NCBI Taxonomy" id="1408163"/>
    <lineage>
        <taxon>Eukaryota</taxon>
        <taxon>Fungi</taxon>
        <taxon>Dikarya</taxon>
        <taxon>Ascomycota</taxon>
        <taxon>Pezizomycotina</taxon>
        <taxon>Eurotiomycetes</taxon>
        <taxon>Eurotiomycetidae</taxon>
        <taxon>Eurotiales</taxon>
        <taxon>Trichocomaceae</taxon>
        <taxon>Rasamsonia</taxon>
    </lineage>
</organism>
<feature type="compositionally biased region" description="Low complexity" evidence="1">
    <location>
        <begin position="218"/>
        <end position="233"/>
    </location>
</feature>
<dbReference type="OrthoDB" id="3796275at2759"/>
<evidence type="ECO:0000256" key="1">
    <source>
        <dbReference type="SAM" id="MobiDB-lite"/>
    </source>
</evidence>
<dbReference type="RefSeq" id="XP_013329033.1">
    <property type="nucleotide sequence ID" value="XM_013473579.1"/>
</dbReference>
<proteinExistence type="predicted"/>
<dbReference type="AlphaFoldDB" id="A0A0F4YX41"/>
<evidence type="ECO:0000313" key="3">
    <source>
        <dbReference type="Proteomes" id="UP000053958"/>
    </source>
</evidence>
<protein>
    <submittedName>
        <fullName evidence="2">Uncharacterized protein</fullName>
    </submittedName>
</protein>
<dbReference type="Proteomes" id="UP000053958">
    <property type="component" value="Unassembled WGS sequence"/>
</dbReference>
<keyword evidence="3" id="KW-1185">Reference proteome</keyword>
<dbReference type="GeneID" id="25315849"/>